<dbReference type="Gene3D" id="2.130.10.10">
    <property type="entry name" value="YVTN repeat-like/Quinoprotein amine dehydrogenase"/>
    <property type="match status" value="1"/>
</dbReference>
<dbReference type="InterPro" id="IPR015943">
    <property type="entry name" value="WD40/YVTN_repeat-like_dom_sf"/>
</dbReference>
<dbReference type="InterPro" id="IPR051344">
    <property type="entry name" value="Vgb"/>
</dbReference>
<name>A0ABV6AZI4_9DEIO</name>
<keyword evidence="2" id="KW-1185">Reference proteome</keyword>
<organism evidence="1 2">
    <name type="scientific">Deinococcus oregonensis</name>
    <dbReference type="NCBI Taxonomy" id="1805970"/>
    <lineage>
        <taxon>Bacteria</taxon>
        <taxon>Thermotogati</taxon>
        <taxon>Deinococcota</taxon>
        <taxon>Deinococci</taxon>
        <taxon>Deinococcales</taxon>
        <taxon>Deinococcaceae</taxon>
        <taxon>Deinococcus</taxon>
    </lineage>
</organism>
<evidence type="ECO:0000313" key="2">
    <source>
        <dbReference type="Proteomes" id="UP001589733"/>
    </source>
</evidence>
<comment type="caution">
    <text evidence="1">The sequence shown here is derived from an EMBL/GenBank/DDBJ whole genome shotgun (WGS) entry which is preliminary data.</text>
</comment>
<accession>A0ABV6AZI4</accession>
<proteinExistence type="predicted"/>
<dbReference type="Pfam" id="PF24684">
    <property type="entry name" value="Vgb_lyase"/>
    <property type="match status" value="1"/>
</dbReference>
<dbReference type="SUPFAM" id="SSF63829">
    <property type="entry name" value="Calcium-dependent phosphotriesterase"/>
    <property type="match status" value="1"/>
</dbReference>
<protein>
    <recommendedName>
        <fullName evidence="3">NHL repeat containing protein</fullName>
    </recommendedName>
</protein>
<dbReference type="PANTHER" id="PTHR40274">
    <property type="entry name" value="VIRGINIAMYCIN B LYASE"/>
    <property type="match status" value="1"/>
</dbReference>
<evidence type="ECO:0000313" key="1">
    <source>
        <dbReference type="EMBL" id="MFB9992914.1"/>
    </source>
</evidence>
<dbReference type="RefSeq" id="WP_380010717.1">
    <property type="nucleotide sequence ID" value="NZ_JBHLYR010000044.1"/>
</dbReference>
<sequence length="461" mass="47071">MRPPLTVAHHPKVPGRSPRSMGVVLFAPLLAASLLLASCGGPTAPVGTGGQGGVTTPAPTVASLKVVADQAVALIGGAEATTILRVSSTGAVTVTVDRAPAGVTVTTDSARLEGAETLIPLRVQGYPTGGKAASIALTISSVGKSVTLTLPVLAFAVHPILVEGGGSYEASGIKFEAGGSALLRAPASAGEAGRHQLLRFDAVQHTFSWLGFGLGGLETITSHAVAPGGLVWVTVRSALSDGSVLVSRDAAGTIRRYAVGAIADTLNSVTPTADRVCFTQYTRDRVAALNPVSGEVTSYAVEENAEDLTLGAGGQLYYTRFYADPAVIGLDPVTGKTTVYKVGTPGKSLPDALTPAPDGTLWLIEARTGAVWNLNPKTGQQTQLLLPTGARPTELAVAPDGTLWVGDPTQARLYRAQQGETSTLVVPVLTVDGKATGPHALAVGADGRVWYEAAGQLVVLE</sequence>
<evidence type="ECO:0008006" key="3">
    <source>
        <dbReference type="Google" id="ProtNLM"/>
    </source>
</evidence>
<dbReference type="Proteomes" id="UP001589733">
    <property type="component" value="Unassembled WGS sequence"/>
</dbReference>
<reference evidence="1 2" key="1">
    <citation type="submission" date="2024-09" db="EMBL/GenBank/DDBJ databases">
        <authorList>
            <person name="Sun Q."/>
            <person name="Mori K."/>
        </authorList>
    </citation>
    <scope>NUCLEOTIDE SEQUENCE [LARGE SCALE GENOMIC DNA]</scope>
    <source>
        <strain evidence="1 2">JCM 13503</strain>
    </source>
</reference>
<gene>
    <name evidence="1" type="ORF">ACFFLM_13145</name>
</gene>
<dbReference type="PANTHER" id="PTHR40274:SF3">
    <property type="entry name" value="VIRGINIAMYCIN B LYASE"/>
    <property type="match status" value="1"/>
</dbReference>
<dbReference type="EMBL" id="JBHLYR010000044">
    <property type="protein sequence ID" value="MFB9992914.1"/>
    <property type="molecule type" value="Genomic_DNA"/>
</dbReference>